<sequence>MDKVTKSETEWQAQLSPLAFEVTRRHGTERAGTHEDFPKVPGTYHCVCCDAPLFDQDTKFESYCGWPSFTAPKESGPVGYTEDMRYNMRRTEVHCTRCDAHLGHVFPDGPPPTGLRYCINGVALRFVPDS</sequence>
<keyword evidence="4" id="KW-0479">Metal-binding</keyword>
<gene>
    <name evidence="9" type="ORF">SAMN05421774_101850</name>
</gene>
<dbReference type="EC" id="1.8.4.12" evidence="3"/>
<evidence type="ECO:0000313" key="10">
    <source>
        <dbReference type="Proteomes" id="UP000186141"/>
    </source>
</evidence>
<dbReference type="AlphaFoldDB" id="A0A1N7L280"/>
<dbReference type="PANTHER" id="PTHR10173:SF52">
    <property type="entry name" value="METHIONINE-R-SULFOXIDE REDUCTASE B1"/>
    <property type="match status" value="1"/>
</dbReference>
<dbReference type="NCBIfam" id="TIGR00357">
    <property type="entry name" value="peptide-methionine (R)-S-oxide reductase MsrB"/>
    <property type="match status" value="1"/>
</dbReference>
<comment type="catalytic activity">
    <reaction evidence="7">
        <text>L-methionyl-[protein] + [thioredoxin]-disulfide + H2O = L-methionyl-(R)-S-oxide-[protein] + [thioredoxin]-dithiol</text>
        <dbReference type="Rhea" id="RHEA:24164"/>
        <dbReference type="Rhea" id="RHEA-COMP:10698"/>
        <dbReference type="Rhea" id="RHEA-COMP:10700"/>
        <dbReference type="Rhea" id="RHEA-COMP:12313"/>
        <dbReference type="Rhea" id="RHEA-COMP:12314"/>
        <dbReference type="ChEBI" id="CHEBI:15377"/>
        <dbReference type="ChEBI" id="CHEBI:16044"/>
        <dbReference type="ChEBI" id="CHEBI:29950"/>
        <dbReference type="ChEBI" id="CHEBI:45764"/>
        <dbReference type="ChEBI" id="CHEBI:50058"/>
        <dbReference type="EC" id="1.8.4.12"/>
    </reaction>
</comment>
<feature type="domain" description="MsrB" evidence="8">
    <location>
        <begin position="8"/>
        <end position="129"/>
    </location>
</feature>
<dbReference type="GO" id="GO:0033743">
    <property type="term" value="F:peptide-methionine (R)-S-oxide reductase activity"/>
    <property type="evidence" value="ECO:0007669"/>
    <property type="project" value="UniProtKB-EC"/>
</dbReference>
<dbReference type="GO" id="GO:0006979">
    <property type="term" value="P:response to oxidative stress"/>
    <property type="evidence" value="ECO:0007669"/>
    <property type="project" value="InterPro"/>
</dbReference>
<dbReference type="InterPro" id="IPR011057">
    <property type="entry name" value="Mss4-like_sf"/>
</dbReference>
<dbReference type="FunFam" id="2.170.150.20:FF:000001">
    <property type="entry name" value="Peptide methionine sulfoxide reductase MsrB"/>
    <property type="match status" value="1"/>
</dbReference>
<dbReference type="GO" id="GO:0046872">
    <property type="term" value="F:metal ion binding"/>
    <property type="evidence" value="ECO:0007669"/>
    <property type="project" value="UniProtKB-KW"/>
</dbReference>
<evidence type="ECO:0000256" key="3">
    <source>
        <dbReference type="ARBA" id="ARBA00012499"/>
    </source>
</evidence>
<keyword evidence="6" id="KW-0560">Oxidoreductase</keyword>
<dbReference type="STRING" id="1086013.SAMN05421774_101850"/>
<protein>
    <recommendedName>
        <fullName evidence="3">peptide-methionine (R)-S-oxide reductase</fullName>
        <ecNumber evidence="3">1.8.4.12</ecNumber>
    </recommendedName>
</protein>
<dbReference type="Gene3D" id="2.170.150.20">
    <property type="entry name" value="Peptide methionine sulfoxide reductase"/>
    <property type="match status" value="1"/>
</dbReference>
<dbReference type="SUPFAM" id="SSF51316">
    <property type="entry name" value="Mss4-like"/>
    <property type="match status" value="1"/>
</dbReference>
<dbReference type="PROSITE" id="PS51790">
    <property type="entry name" value="MSRB"/>
    <property type="match status" value="1"/>
</dbReference>
<comment type="cofactor">
    <cofactor evidence="1">
        <name>Zn(2+)</name>
        <dbReference type="ChEBI" id="CHEBI:29105"/>
    </cofactor>
</comment>
<dbReference type="Proteomes" id="UP000186141">
    <property type="component" value="Unassembled WGS sequence"/>
</dbReference>
<evidence type="ECO:0000256" key="2">
    <source>
        <dbReference type="ARBA" id="ARBA00007174"/>
    </source>
</evidence>
<evidence type="ECO:0000256" key="7">
    <source>
        <dbReference type="ARBA" id="ARBA00048488"/>
    </source>
</evidence>
<comment type="similarity">
    <text evidence="2">Belongs to the MsrB Met sulfoxide reductase family.</text>
</comment>
<proteinExistence type="inferred from homology"/>
<reference evidence="9 10" key="1">
    <citation type="submission" date="2017-01" db="EMBL/GenBank/DDBJ databases">
        <authorList>
            <person name="Mah S.A."/>
            <person name="Swanson W.J."/>
            <person name="Moy G.W."/>
            <person name="Vacquier V.D."/>
        </authorList>
    </citation>
    <scope>NUCLEOTIDE SEQUENCE [LARGE SCALE GENOMIC DNA]</scope>
    <source>
        <strain evidence="9 10">DSM 26375</strain>
    </source>
</reference>
<dbReference type="RefSeq" id="WP_076529237.1">
    <property type="nucleotide sequence ID" value="NZ_BMEH01000001.1"/>
</dbReference>
<keyword evidence="10" id="KW-1185">Reference proteome</keyword>
<evidence type="ECO:0000313" key="9">
    <source>
        <dbReference type="EMBL" id="SIS67891.1"/>
    </source>
</evidence>
<dbReference type="PANTHER" id="PTHR10173">
    <property type="entry name" value="METHIONINE SULFOXIDE REDUCTASE"/>
    <property type="match status" value="1"/>
</dbReference>
<keyword evidence="5" id="KW-0862">Zinc</keyword>
<dbReference type="InterPro" id="IPR002579">
    <property type="entry name" value="Met_Sox_Rdtase_MsrB_dom"/>
</dbReference>
<dbReference type="OrthoDB" id="9785497at2"/>
<evidence type="ECO:0000256" key="6">
    <source>
        <dbReference type="ARBA" id="ARBA00023002"/>
    </source>
</evidence>
<dbReference type="GO" id="GO:0005737">
    <property type="term" value="C:cytoplasm"/>
    <property type="evidence" value="ECO:0007669"/>
    <property type="project" value="TreeGrafter"/>
</dbReference>
<organism evidence="9 10">
    <name type="scientific">Gemmobacter megaterium</name>
    <dbReference type="NCBI Taxonomy" id="1086013"/>
    <lineage>
        <taxon>Bacteria</taxon>
        <taxon>Pseudomonadati</taxon>
        <taxon>Pseudomonadota</taxon>
        <taxon>Alphaproteobacteria</taxon>
        <taxon>Rhodobacterales</taxon>
        <taxon>Paracoccaceae</taxon>
        <taxon>Gemmobacter</taxon>
    </lineage>
</organism>
<name>A0A1N7L280_9RHOB</name>
<evidence type="ECO:0000259" key="8">
    <source>
        <dbReference type="PROSITE" id="PS51790"/>
    </source>
</evidence>
<accession>A0A1N7L280</accession>
<dbReference type="InterPro" id="IPR028427">
    <property type="entry name" value="Met_Sox_Rdtase_MsrB"/>
</dbReference>
<evidence type="ECO:0000256" key="4">
    <source>
        <dbReference type="ARBA" id="ARBA00022723"/>
    </source>
</evidence>
<evidence type="ECO:0000256" key="5">
    <source>
        <dbReference type="ARBA" id="ARBA00022833"/>
    </source>
</evidence>
<evidence type="ECO:0000256" key="1">
    <source>
        <dbReference type="ARBA" id="ARBA00001947"/>
    </source>
</evidence>
<dbReference type="GO" id="GO:0030091">
    <property type="term" value="P:protein repair"/>
    <property type="evidence" value="ECO:0007669"/>
    <property type="project" value="InterPro"/>
</dbReference>
<dbReference type="EMBL" id="FTOT01000001">
    <property type="protein sequence ID" value="SIS67891.1"/>
    <property type="molecule type" value="Genomic_DNA"/>
</dbReference>
<dbReference type="Pfam" id="PF01641">
    <property type="entry name" value="SelR"/>
    <property type="match status" value="1"/>
</dbReference>